<evidence type="ECO:0000259" key="2">
    <source>
        <dbReference type="SMART" id="SM00968"/>
    </source>
</evidence>
<dbReference type="EMBL" id="UINC01156154">
    <property type="protein sequence ID" value="SVD52408.1"/>
    <property type="molecule type" value="Genomic_DNA"/>
</dbReference>
<dbReference type="SUPFAM" id="SSF75553">
    <property type="entry name" value="Smc hinge domain"/>
    <property type="match status" value="1"/>
</dbReference>
<reference evidence="3" key="1">
    <citation type="submission" date="2018-05" db="EMBL/GenBank/DDBJ databases">
        <authorList>
            <person name="Lanie J.A."/>
            <person name="Ng W.-L."/>
            <person name="Kazmierczak K.M."/>
            <person name="Andrzejewski T.M."/>
            <person name="Davidsen T.M."/>
            <person name="Wayne K.J."/>
            <person name="Tettelin H."/>
            <person name="Glass J.I."/>
            <person name="Rusch D."/>
            <person name="Podicherti R."/>
            <person name="Tsui H.-C.T."/>
            <person name="Winkler M.E."/>
        </authorList>
    </citation>
    <scope>NUCLEOTIDE SEQUENCE</scope>
</reference>
<gene>
    <name evidence="3" type="ORF">METZ01_LOCUS405262</name>
</gene>
<feature type="coiled-coil region" evidence="1">
    <location>
        <begin position="24"/>
        <end position="142"/>
    </location>
</feature>
<dbReference type="SMART" id="SM00968">
    <property type="entry name" value="SMC_hinge"/>
    <property type="match status" value="1"/>
</dbReference>
<dbReference type="GO" id="GO:0051276">
    <property type="term" value="P:chromosome organization"/>
    <property type="evidence" value="ECO:0007669"/>
    <property type="project" value="InterPro"/>
</dbReference>
<feature type="non-terminal residue" evidence="3">
    <location>
        <position position="281"/>
    </location>
</feature>
<proteinExistence type="predicted"/>
<sequence>QQVADKQAAVEDFDTAICQRQSGQQETQAETDELNNQLTRTRSELNAIELQKQGNIARLEKLSAEKIQLEEERAKLEVSLGEFEKSVESESIHVETHRGTVEERQARLAELGRQLIVAEDELDELLQRQAEAKSRKDVLQQLIETKEGFSAGAQDVLTEFDSAIGTLSDLIRVPDEYVRAIEAAMGSNLQLVLTEQSQTANEILNHLAQRKQGRAGIVALEMLRERGGEIPPNDLPAKGKPALQVVETDERNQPLLQTLLGRTLIVDTLETATRLWRSNPG</sequence>
<organism evidence="3">
    <name type="scientific">marine metagenome</name>
    <dbReference type="NCBI Taxonomy" id="408172"/>
    <lineage>
        <taxon>unclassified sequences</taxon>
        <taxon>metagenomes</taxon>
        <taxon>ecological metagenomes</taxon>
    </lineage>
</organism>
<name>A0A382W2R5_9ZZZZ</name>
<dbReference type="GO" id="GO:0005524">
    <property type="term" value="F:ATP binding"/>
    <property type="evidence" value="ECO:0007669"/>
    <property type="project" value="InterPro"/>
</dbReference>
<dbReference type="Gene3D" id="3.30.70.1620">
    <property type="match status" value="1"/>
</dbReference>
<dbReference type="AlphaFoldDB" id="A0A382W2R5"/>
<keyword evidence="1" id="KW-0175">Coiled coil</keyword>
<dbReference type="Pfam" id="PF06470">
    <property type="entry name" value="SMC_hinge"/>
    <property type="match status" value="1"/>
</dbReference>
<dbReference type="Gene3D" id="1.20.1060.20">
    <property type="match status" value="1"/>
</dbReference>
<dbReference type="PANTHER" id="PTHR43977">
    <property type="entry name" value="STRUCTURAL MAINTENANCE OF CHROMOSOMES PROTEIN 3"/>
    <property type="match status" value="1"/>
</dbReference>
<accession>A0A382W2R5</accession>
<evidence type="ECO:0000313" key="3">
    <source>
        <dbReference type="EMBL" id="SVD52408.1"/>
    </source>
</evidence>
<feature type="non-terminal residue" evidence="3">
    <location>
        <position position="1"/>
    </location>
</feature>
<evidence type="ECO:0000256" key="1">
    <source>
        <dbReference type="SAM" id="Coils"/>
    </source>
</evidence>
<protein>
    <recommendedName>
        <fullName evidence="2">SMC hinge domain-containing protein</fullName>
    </recommendedName>
</protein>
<dbReference type="GO" id="GO:0005694">
    <property type="term" value="C:chromosome"/>
    <property type="evidence" value="ECO:0007669"/>
    <property type="project" value="InterPro"/>
</dbReference>
<dbReference type="InterPro" id="IPR010935">
    <property type="entry name" value="SMC_hinge"/>
</dbReference>
<dbReference type="InterPro" id="IPR036277">
    <property type="entry name" value="SMC_hinge_sf"/>
</dbReference>
<feature type="domain" description="SMC hinge" evidence="2">
    <location>
        <begin position="161"/>
        <end position="276"/>
    </location>
</feature>